<evidence type="ECO:0000313" key="2">
    <source>
        <dbReference type="Proteomes" id="UP000253507"/>
    </source>
</evidence>
<reference evidence="1 2" key="1">
    <citation type="submission" date="2018-06" db="EMBL/GenBank/DDBJ databases">
        <title>Streptomyces reniochalinae sp. nov. and Streptomyces diacarnus sp. nov. from marine sponges.</title>
        <authorList>
            <person name="Li L."/>
        </authorList>
    </citation>
    <scope>NUCLEOTIDE SEQUENCE [LARGE SCALE GENOMIC DNA]</scope>
    <source>
        <strain evidence="1 2">LHW50302</strain>
    </source>
</reference>
<name>A0A367EGU9_9ACTN</name>
<dbReference type="OrthoDB" id="3987726at2"/>
<dbReference type="EMBL" id="QOIM01000037">
    <property type="protein sequence ID" value="RCG16989.1"/>
    <property type="molecule type" value="Genomic_DNA"/>
</dbReference>
<protein>
    <recommendedName>
        <fullName evidence="3">Phage major capsid protein</fullName>
    </recommendedName>
</protein>
<comment type="caution">
    <text evidence="1">The sequence shown here is derived from an EMBL/GenBank/DDBJ whole genome shotgun (WGS) entry which is preliminary data.</text>
</comment>
<sequence length="316" mass="33646">MPHVFEKAEKLTATALALLDRQVVLANLIARDSGAEFTGAKNDTVNIKRPTRLAGSEQDLRADNSAGIESENLNEWSIPVKLDKHIYSAVDLSDAELTLDVTNFAEQVLAPQTHTVARRIERATAAKLQTAPSIGSVETDENGDPVDARAVRRALVKARNKLNRNDVPLTGRVAIVGADVESALLNDPDLVPVDTSGSSEVLREATIGRLAGFNIVVNNDVDPRTAVCLHPSAYILVNRAPVVPVSAQGSSSSVEGLAVRLIRDYNSRTASDRSFVSSYVGFGEVLDAPETSTNPEADAVQMRAVSFTLADPAVGG</sequence>
<accession>A0A367EGU9</accession>
<keyword evidence="2" id="KW-1185">Reference proteome</keyword>
<evidence type="ECO:0000313" key="1">
    <source>
        <dbReference type="EMBL" id="RCG16989.1"/>
    </source>
</evidence>
<proteinExistence type="predicted"/>
<gene>
    <name evidence="1" type="ORF">DQ392_18085</name>
</gene>
<dbReference type="AlphaFoldDB" id="A0A367EGU9"/>
<evidence type="ECO:0008006" key="3">
    <source>
        <dbReference type="Google" id="ProtNLM"/>
    </source>
</evidence>
<dbReference type="Proteomes" id="UP000253507">
    <property type="component" value="Unassembled WGS sequence"/>
</dbReference>
<organism evidence="1 2">
    <name type="scientific">Streptomyces reniochalinae</name>
    <dbReference type="NCBI Taxonomy" id="2250578"/>
    <lineage>
        <taxon>Bacteria</taxon>
        <taxon>Bacillati</taxon>
        <taxon>Actinomycetota</taxon>
        <taxon>Actinomycetes</taxon>
        <taxon>Kitasatosporales</taxon>
        <taxon>Streptomycetaceae</taxon>
        <taxon>Streptomyces</taxon>
    </lineage>
</organism>
<dbReference type="RefSeq" id="WP_114016684.1">
    <property type="nucleotide sequence ID" value="NZ_QOIM01000037.1"/>
</dbReference>